<dbReference type="PRINTS" id="PR00745">
    <property type="entry name" value="GLHYDRLASE39"/>
</dbReference>
<evidence type="ECO:0000256" key="1">
    <source>
        <dbReference type="ARBA" id="ARBA00008875"/>
    </source>
</evidence>
<dbReference type="STRING" id="1075417.SAMN05421823_102187"/>
<dbReference type="OrthoDB" id="9776971at2"/>
<dbReference type="Gene3D" id="2.60.40.1500">
    <property type="entry name" value="Glycosyl hydrolase domain, family 39"/>
    <property type="match status" value="1"/>
</dbReference>
<dbReference type="Gene3D" id="3.20.20.80">
    <property type="entry name" value="Glycosidases"/>
    <property type="match status" value="1"/>
</dbReference>
<dbReference type="SUPFAM" id="SSF51445">
    <property type="entry name" value="(Trans)glycosidases"/>
    <property type="match status" value="1"/>
</dbReference>
<keyword evidence="2" id="KW-0378">Hydrolase</keyword>
<dbReference type="InterPro" id="IPR051923">
    <property type="entry name" value="Glycosyl_Hydrolase_39"/>
</dbReference>
<proteinExistence type="inferred from homology"/>
<evidence type="ECO:0000256" key="2">
    <source>
        <dbReference type="ARBA" id="ARBA00022801"/>
    </source>
</evidence>
<dbReference type="InterPro" id="IPR049166">
    <property type="entry name" value="GH39_cat"/>
</dbReference>
<comment type="similarity">
    <text evidence="1">Belongs to the glycosyl hydrolase 39 family.</text>
</comment>
<keyword evidence="7" id="KW-1185">Reference proteome</keyword>
<evidence type="ECO:0000256" key="4">
    <source>
        <dbReference type="PIRSR" id="PIRSR600514-1"/>
    </source>
</evidence>
<dbReference type="InterPro" id="IPR000514">
    <property type="entry name" value="Glyco_hydro_39"/>
</dbReference>
<dbReference type="AlphaFoldDB" id="A0A1G9A5I5"/>
<dbReference type="SUPFAM" id="SSF51011">
    <property type="entry name" value="Glycosyl hydrolase domain"/>
    <property type="match status" value="1"/>
</dbReference>
<dbReference type="PANTHER" id="PTHR12631">
    <property type="entry name" value="ALPHA-L-IDURONIDASE"/>
    <property type="match status" value="1"/>
</dbReference>
<dbReference type="Proteomes" id="UP000198510">
    <property type="component" value="Unassembled WGS sequence"/>
</dbReference>
<dbReference type="GO" id="GO:0005975">
    <property type="term" value="P:carbohydrate metabolic process"/>
    <property type="evidence" value="ECO:0007669"/>
    <property type="project" value="InterPro"/>
</dbReference>
<feature type="active site" description="Proton donor" evidence="4">
    <location>
        <position position="165"/>
    </location>
</feature>
<reference evidence="6 7" key="1">
    <citation type="submission" date="2016-10" db="EMBL/GenBank/DDBJ databases">
        <authorList>
            <person name="de Groot N.N."/>
        </authorList>
    </citation>
    <scope>NUCLEOTIDE SEQUENCE [LARGE SCALE GENOMIC DNA]</scope>
    <source>
        <strain evidence="6 7">DSM 25186</strain>
    </source>
</reference>
<evidence type="ECO:0000259" key="5">
    <source>
        <dbReference type="Pfam" id="PF01229"/>
    </source>
</evidence>
<gene>
    <name evidence="6" type="ORF">SAMN05421823_102187</name>
</gene>
<dbReference type="EMBL" id="FNFO01000002">
    <property type="protein sequence ID" value="SDK22553.1"/>
    <property type="molecule type" value="Genomic_DNA"/>
</dbReference>
<protein>
    <submittedName>
        <fullName evidence="6">Xylan 1,4-beta-xylosidase</fullName>
    </submittedName>
</protein>
<dbReference type="InterPro" id="IPR017853">
    <property type="entry name" value="GH"/>
</dbReference>
<sequence>MRPVWAWFGYDEPNYTYMKDGRKLLSEIAALSPVTVQVRAHNLLTTGDGEAALKWGSTNAYTEDKRGRPVYDWTLVDSIFDTYLERGMRPFAQIGFMPEALSTKPQPYRHHFTPDQKYGTIFTGWAYPPKSYKKWAKLVHAWVQHCMERYGEEEVLQWYWELWNEPNIDYWMGTTEEYIKLYDYTADAVKRALPNARIGGPEVTGPGWDKSADFLRTFLEHCARGKNYATGETGAPLDFITFHAKGAPKIVEDASGKGYVQMNLGQQLRDIDKGFEIVASFPEWKDLPIIIGESDPEGCAACSVEFNPQNAYRNGTMYSSYTAAAFARKYALADHYGVNFEGAVTWAFEFENQPWFAGFRDLATNGVDKPVLNVFRMYGLMAGQRVQVGGDLAYDAMAVRDSSIREADDINALAAKDERTATVMVWNYHDDNLPAPDAPVTVEITGLPGGNLLMEHYRIDQEHSNAYTLWQAMGSPQNPAPEQITELEAAGQLTLLTSPEWVKAKDGKVSVKMQLPRQGVSLLRFSWK</sequence>
<dbReference type="Pfam" id="PF01229">
    <property type="entry name" value="Glyco_hydro_39"/>
    <property type="match status" value="1"/>
</dbReference>
<organism evidence="6 7">
    <name type="scientific">Catalinimonas alkaloidigena</name>
    <dbReference type="NCBI Taxonomy" id="1075417"/>
    <lineage>
        <taxon>Bacteria</taxon>
        <taxon>Pseudomonadati</taxon>
        <taxon>Bacteroidota</taxon>
        <taxon>Cytophagia</taxon>
        <taxon>Cytophagales</taxon>
        <taxon>Catalimonadaceae</taxon>
        <taxon>Catalinimonas</taxon>
    </lineage>
</organism>
<evidence type="ECO:0000313" key="6">
    <source>
        <dbReference type="EMBL" id="SDK22553.1"/>
    </source>
</evidence>
<dbReference type="PANTHER" id="PTHR12631:SF8">
    <property type="entry name" value="ALPHA-L-IDURONIDASE"/>
    <property type="match status" value="1"/>
</dbReference>
<feature type="domain" description="Glycosyl hydrolases family 39 N-terminal catalytic" evidence="5">
    <location>
        <begin position="59"/>
        <end position="490"/>
    </location>
</feature>
<name>A0A1G9A5I5_9BACT</name>
<evidence type="ECO:0000313" key="7">
    <source>
        <dbReference type="Proteomes" id="UP000198510"/>
    </source>
</evidence>
<dbReference type="GO" id="GO:0004553">
    <property type="term" value="F:hydrolase activity, hydrolyzing O-glycosyl compounds"/>
    <property type="evidence" value="ECO:0007669"/>
    <property type="project" value="InterPro"/>
</dbReference>
<evidence type="ECO:0000256" key="3">
    <source>
        <dbReference type="ARBA" id="ARBA00023295"/>
    </source>
</evidence>
<keyword evidence="3" id="KW-0326">Glycosidase</keyword>
<accession>A0A1G9A5I5</accession>